<reference evidence="10" key="1">
    <citation type="submission" date="2022-02" db="EMBL/GenBank/DDBJ databases">
        <title>Halalkalibacter sp. nov. isolated from Lonar Lake, India.</title>
        <authorList>
            <person name="Joshi A."/>
            <person name="Thite S."/>
            <person name="Lodha T."/>
        </authorList>
    </citation>
    <scope>NUCLEOTIDE SEQUENCE</scope>
    <source>
        <strain evidence="10">MEB205</strain>
    </source>
</reference>
<dbReference type="NCBIfam" id="NF003543">
    <property type="entry name" value="PRK05198.1"/>
    <property type="match status" value="1"/>
</dbReference>
<dbReference type="GO" id="GO:0008676">
    <property type="term" value="F:3-deoxy-8-phosphooctulonate synthase activity"/>
    <property type="evidence" value="ECO:0007669"/>
    <property type="project" value="UniProtKB-UniRule"/>
</dbReference>
<dbReference type="SUPFAM" id="SSF51569">
    <property type="entry name" value="Aldolase"/>
    <property type="match status" value="1"/>
</dbReference>
<gene>
    <name evidence="8 10" type="primary">kdsA</name>
    <name evidence="10" type="ORF">MF646_12975</name>
</gene>
<dbReference type="PANTHER" id="PTHR21057">
    <property type="entry name" value="PHOSPHO-2-DEHYDRO-3-DEOXYHEPTONATE ALDOLASE"/>
    <property type="match status" value="1"/>
</dbReference>
<dbReference type="EMBL" id="JAKRYL010000012">
    <property type="protein sequence ID" value="MCL7748037.1"/>
    <property type="molecule type" value="Genomic_DNA"/>
</dbReference>
<dbReference type="GO" id="GO:0019294">
    <property type="term" value="P:keto-3-deoxy-D-manno-octulosonic acid biosynthetic process"/>
    <property type="evidence" value="ECO:0007669"/>
    <property type="project" value="UniProtKB-UniRule"/>
</dbReference>
<name>A0A9X2CTY9_9BACI</name>
<dbReference type="GO" id="GO:0005737">
    <property type="term" value="C:cytoplasm"/>
    <property type="evidence" value="ECO:0007669"/>
    <property type="project" value="UniProtKB-SubCell"/>
</dbReference>
<keyword evidence="8" id="KW-0448">Lipopolysaccharide biosynthesis</keyword>
<evidence type="ECO:0000256" key="2">
    <source>
        <dbReference type="ARBA" id="ARBA00004756"/>
    </source>
</evidence>
<comment type="subcellular location">
    <subcellularLocation>
        <location evidence="1 8">Cytoplasm</location>
    </subcellularLocation>
</comment>
<proteinExistence type="inferred from homology"/>
<comment type="pathway">
    <text evidence="3 8">Carbohydrate biosynthesis; 3-deoxy-D-manno-octulosonate biosynthesis; 3-deoxy-D-manno-octulosonate from D-ribulose 5-phosphate: step 2/3.</text>
</comment>
<dbReference type="Gene3D" id="3.20.20.70">
    <property type="entry name" value="Aldolase class I"/>
    <property type="match status" value="1"/>
</dbReference>
<evidence type="ECO:0000256" key="4">
    <source>
        <dbReference type="ARBA" id="ARBA00010499"/>
    </source>
</evidence>
<keyword evidence="6 8" id="KW-0808">Transferase</keyword>
<dbReference type="AlphaFoldDB" id="A0A9X2CTY9"/>
<comment type="catalytic activity">
    <reaction evidence="7 8">
        <text>D-arabinose 5-phosphate + phosphoenolpyruvate + H2O = 3-deoxy-alpha-D-manno-2-octulosonate-8-phosphate + phosphate</text>
        <dbReference type="Rhea" id="RHEA:14053"/>
        <dbReference type="ChEBI" id="CHEBI:15377"/>
        <dbReference type="ChEBI" id="CHEBI:43474"/>
        <dbReference type="ChEBI" id="CHEBI:57693"/>
        <dbReference type="ChEBI" id="CHEBI:58702"/>
        <dbReference type="ChEBI" id="CHEBI:85985"/>
        <dbReference type="EC" id="2.5.1.55"/>
    </reaction>
</comment>
<comment type="similarity">
    <text evidence="4 8">Belongs to the KdsA family.</text>
</comment>
<evidence type="ECO:0000256" key="3">
    <source>
        <dbReference type="ARBA" id="ARBA00004845"/>
    </source>
</evidence>
<dbReference type="RefSeq" id="WP_250096930.1">
    <property type="nucleotide sequence ID" value="NZ_JAKRYL010000012.1"/>
</dbReference>
<accession>A0A9X2CTY9</accession>
<dbReference type="Proteomes" id="UP001139150">
    <property type="component" value="Unassembled WGS sequence"/>
</dbReference>
<organism evidence="10 11">
    <name type="scientific">Halalkalibacter alkaliphilus</name>
    <dbReference type="NCBI Taxonomy" id="2917993"/>
    <lineage>
        <taxon>Bacteria</taxon>
        <taxon>Bacillati</taxon>
        <taxon>Bacillota</taxon>
        <taxon>Bacilli</taxon>
        <taxon>Bacillales</taxon>
        <taxon>Bacillaceae</taxon>
        <taxon>Halalkalibacter</taxon>
    </lineage>
</organism>
<comment type="caution">
    <text evidence="10">The sequence shown here is derived from an EMBL/GenBank/DDBJ whole genome shotgun (WGS) entry which is preliminary data.</text>
</comment>
<dbReference type="InterPro" id="IPR006269">
    <property type="entry name" value="KDO8P_synthase"/>
</dbReference>
<evidence type="ECO:0000259" key="9">
    <source>
        <dbReference type="Pfam" id="PF00793"/>
    </source>
</evidence>
<evidence type="ECO:0000313" key="11">
    <source>
        <dbReference type="Proteomes" id="UP001139150"/>
    </source>
</evidence>
<evidence type="ECO:0000256" key="1">
    <source>
        <dbReference type="ARBA" id="ARBA00004496"/>
    </source>
</evidence>
<evidence type="ECO:0000256" key="5">
    <source>
        <dbReference type="ARBA" id="ARBA00022490"/>
    </source>
</evidence>
<evidence type="ECO:0000256" key="6">
    <source>
        <dbReference type="ARBA" id="ARBA00022679"/>
    </source>
</evidence>
<dbReference type="InterPro" id="IPR013785">
    <property type="entry name" value="Aldolase_TIM"/>
</dbReference>
<keyword evidence="5 8" id="KW-0963">Cytoplasm</keyword>
<protein>
    <recommendedName>
        <fullName evidence="8">2-dehydro-3-deoxyphosphooctonate aldolase</fullName>
        <ecNumber evidence="8">2.5.1.55</ecNumber>
    </recommendedName>
    <alternativeName>
        <fullName evidence="8">3-deoxy-D-manno-octulosonic acid 8-phosphate synthase</fullName>
    </alternativeName>
    <alternativeName>
        <fullName evidence="8">KDO-8-phosphate synthase</fullName>
        <shortName evidence="8">KDO 8-P synthase</shortName>
        <shortName evidence="8">KDOPS</shortName>
    </alternativeName>
    <alternativeName>
        <fullName evidence="8">Phospho-2-dehydro-3-deoxyoctonate aldolase</fullName>
    </alternativeName>
</protein>
<feature type="domain" description="DAHP synthetase I/KDSA" evidence="9">
    <location>
        <begin position="5"/>
        <end position="273"/>
    </location>
</feature>
<dbReference type="Pfam" id="PF00793">
    <property type="entry name" value="DAHP_synth_1"/>
    <property type="match status" value="1"/>
</dbReference>
<dbReference type="NCBIfam" id="TIGR01362">
    <property type="entry name" value="KDO8P_synth"/>
    <property type="match status" value="1"/>
</dbReference>
<dbReference type="InterPro" id="IPR006218">
    <property type="entry name" value="DAHP1/KDSA"/>
</dbReference>
<sequence>MSNTVKLNDNIVFGGNNPFVLIAGPCVIENKDLIMETAEQLKEITTKLNIPFVFKASFDKANRSSIHSFRGPGLEEGLAILQEVKEKFNVPVTSDIHETAQVEKAAEVLDILQIPAFLCRQTDLLVAAAKTGRIVNVKKGQFLAPWDMVNVVNKLKESETDKILLTERGSTFGYNNLVVDMRSLITMADLGAPVVFDATHSVQIPGGNGTTTGGKREFVPYLSKAAAAVGVSSIFMETHPNPDEAKSDGPNMVKLDELEEVLKQVQEIDRVIKKY</sequence>
<evidence type="ECO:0000256" key="7">
    <source>
        <dbReference type="ARBA" id="ARBA00049112"/>
    </source>
</evidence>
<comment type="pathway">
    <text evidence="2">Bacterial outer membrane biogenesis; lipopolysaccharide biosynthesis.</text>
</comment>
<evidence type="ECO:0000313" key="10">
    <source>
        <dbReference type="EMBL" id="MCL7748037.1"/>
    </source>
</evidence>
<dbReference type="HAMAP" id="MF_00056">
    <property type="entry name" value="KDO8P_synth"/>
    <property type="match status" value="1"/>
</dbReference>
<dbReference type="EC" id="2.5.1.55" evidence="8"/>
<evidence type="ECO:0000256" key="8">
    <source>
        <dbReference type="HAMAP-Rule" id="MF_00056"/>
    </source>
</evidence>
<keyword evidence="11" id="KW-1185">Reference proteome</keyword>